<dbReference type="EMBL" id="CP091430">
    <property type="protein sequence ID" value="UVI28252.1"/>
    <property type="molecule type" value="Genomic_DNA"/>
</dbReference>
<dbReference type="InterPro" id="IPR016181">
    <property type="entry name" value="Acyl_CoA_acyltransferase"/>
</dbReference>
<keyword evidence="3" id="KW-1185">Reference proteome</keyword>
<dbReference type="SUPFAM" id="SSF55729">
    <property type="entry name" value="Acyl-CoA N-acyltransferases (Nat)"/>
    <property type="match status" value="1"/>
</dbReference>
<evidence type="ECO:0000313" key="3">
    <source>
        <dbReference type="Proteomes" id="UP001057877"/>
    </source>
</evidence>
<protein>
    <submittedName>
        <fullName evidence="2">GNAT family N-acetyltransferase</fullName>
    </submittedName>
</protein>
<dbReference type="RefSeq" id="WP_258384340.1">
    <property type="nucleotide sequence ID" value="NZ_CP091430.1"/>
</dbReference>
<proteinExistence type="predicted"/>
<evidence type="ECO:0000259" key="1">
    <source>
        <dbReference type="PROSITE" id="PS51186"/>
    </source>
</evidence>
<evidence type="ECO:0000313" key="2">
    <source>
        <dbReference type="EMBL" id="UVI28252.1"/>
    </source>
</evidence>
<reference evidence="2" key="1">
    <citation type="submission" date="2022-01" db="EMBL/GenBank/DDBJ databases">
        <title>Paenibacillus spongiae sp. nov., isolated from marine sponge.</title>
        <authorList>
            <person name="Li Z."/>
            <person name="Zhang M."/>
        </authorList>
    </citation>
    <scope>NUCLEOTIDE SEQUENCE</scope>
    <source>
        <strain evidence="2">PHS-Z3</strain>
    </source>
</reference>
<feature type="domain" description="N-acetyltransferase" evidence="1">
    <location>
        <begin position="1"/>
        <end position="164"/>
    </location>
</feature>
<dbReference type="Proteomes" id="UP001057877">
    <property type="component" value="Chromosome"/>
</dbReference>
<name>A0ABY5S2Z9_9BACL</name>
<dbReference type="Gene3D" id="3.40.630.30">
    <property type="match status" value="1"/>
</dbReference>
<sequence length="168" mass="18682">MTSYRFYPMTLEAASRISRWTYPEPYAIYGMGGDEESLSELMNGDYEFVTDRQGELVGFICTDHSARVPGGYDAGIYEDEHGVDLGLGLDPDLTGRGLGSDFVIASVRHVAQRFAVRHVRLAVMTFNERAKKVYEKAGFEEGVRFHSPVYGVESEFVAMACSVPSKES</sequence>
<accession>A0ABY5S2Z9</accession>
<gene>
    <name evidence="2" type="ORF">L1F29_22740</name>
</gene>
<dbReference type="PROSITE" id="PS51186">
    <property type="entry name" value="GNAT"/>
    <property type="match status" value="1"/>
</dbReference>
<dbReference type="InterPro" id="IPR000182">
    <property type="entry name" value="GNAT_dom"/>
</dbReference>
<dbReference type="Pfam" id="PF00583">
    <property type="entry name" value="Acetyltransf_1"/>
    <property type="match status" value="1"/>
</dbReference>
<organism evidence="2 3">
    <name type="scientific">Paenibacillus spongiae</name>
    <dbReference type="NCBI Taxonomy" id="2909671"/>
    <lineage>
        <taxon>Bacteria</taxon>
        <taxon>Bacillati</taxon>
        <taxon>Bacillota</taxon>
        <taxon>Bacilli</taxon>
        <taxon>Bacillales</taxon>
        <taxon>Paenibacillaceae</taxon>
        <taxon>Paenibacillus</taxon>
    </lineage>
</organism>